<dbReference type="GO" id="GO:0015937">
    <property type="term" value="P:coenzyme A biosynthetic process"/>
    <property type="evidence" value="ECO:0007669"/>
    <property type="project" value="UniProtKB-UniRule"/>
</dbReference>
<evidence type="ECO:0000256" key="1">
    <source>
        <dbReference type="ARBA" id="ARBA00022490"/>
    </source>
</evidence>
<organism evidence="11 12">
    <name type="scientific">Clostridium tarantellae</name>
    <dbReference type="NCBI Taxonomy" id="39493"/>
    <lineage>
        <taxon>Bacteria</taxon>
        <taxon>Bacillati</taxon>
        <taxon>Bacillota</taxon>
        <taxon>Clostridia</taxon>
        <taxon>Eubacteriales</taxon>
        <taxon>Clostridiaceae</taxon>
        <taxon>Clostridium</taxon>
    </lineage>
</organism>
<evidence type="ECO:0000256" key="8">
    <source>
        <dbReference type="ARBA" id="ARBA00029346"/>
    </source>
</evidence>
<evidence type="ECO:0000313" key="11">
    <source>
        <dbReference type="EMBL" id="MPQ42438.1"/>
    </source>
</evidence>
<dbReference type="HAMAP" id="MF_00151">
    <property type="entry name" value="PPAT_bact"/>
    <property type="match status" value="1"/>
</dbReference>
<reference evidence="11 12" key="1">
    <citation type="submission" date="2019-10" db="EMBL/GenBank/DDBJ databases">
        <title>The Genome Sequence of Clostridium tarantellae Isolated from Fish Brain.</title>
        <authorList>
            <person name="Bano L."/>
            <person name="Kiel M."/>
            <person name="Sales G."/>
            <person name="Doxey A.C."/>
            <person name="Mansfield M.J."/>
            <person name="Schiavone M."/>
            <person name="Rossetto O."/>
            <person name="Pirazzini M."/>
            <person name="Dobrindt U."/>
            <person name="Montecucco C."/>
        </authorList>
    </citation>
    <scope>NUCLEOTIDE SEQUENCE [LARGE SCALE GENOMIC DNA]</scope>
    <source>
        <strain evidence="11 12">DSM 3997</strain>
    </source>
</reference>
<dbReference type="GO" id="GO:0005524">
    <property type="term" value="F:ATP binding"/>
    <property type="evidence" value="ECO:0007669"/>
    <property type="project" value="UniProtKB-KW"/>
</dbReference>
<evidence type="ECO:0000256" key="3">
    <source>
        <dbReference type="ARBA" id="ARBA00022695"/>
    </source>
</evidence>
<dbReference type="OrthoDB" id="9806661at2"/>
<keyword evidence="3 9" id="KW-0548">Nucleotidyltransferase</keyword>
<comment type="caution">
    <text evidence="11">The sequence shown here is derived from an EMBL/GenBank/DDBJ whole genome shotgun (WGS) entry which is preliminary data.</text>
</comment>
<dbReference type="UniPathway" id="UPA00241">
    <property type="reaction ID" value="UER00355"/>
</dbReference>
<dbReference type="InterPro" id="IPR001980">
    <property type="entry name" value="PPAT"/>
</dbReference>
<evidence type="ECO:0000256" key="7">
    <source>
        <dbReference type="ARBA" id="ARBA00022993"/>
    </source>
</evidence>
<gene>
    <name evidence="9 11" type="primary">coaD</name>
    <name evidence="11" type="ORF">GBZ86_01475</name>
</gene>
<comment type="cofactor">
    <cofactor evidence="9">
        <name>Mg(2+)</name>
        <dbReference type="ChEBI" id="CHEBI:18420"/>
    </cofactor>
</comment>
<accession>A0A6I1MJ56</accession>
<dbReference type="SUPFAM" id="SSF52374">
    <property type="entry name" value="Nucleotidylyl transferase"/>
    <property type="match status" value="1"/>
</dbReference>
<dbReference type="PRINTS" id="PR01020">
    <property type="entry name" value="LPSBIOSNTHSS"/>
</dbReference>
<dbReference type="EC" id="2.7.7.3" evidence="9"/>
<feature type="site" description="Transition state stabilizer" evidence="9">
    <location>
        <position position="17"/>
    </location>
</feature>
<evidence type="ECO:0000256" key="2">
    <source>
        <dbReference type="ARBA" id="ARBA00022679"/>
    </source>
</evidence>
<feature type="binding site" evidence="9">
    <location>
        <position position="17"/>
    </location>
    <ligand>
        <name>ATP</name>
        <dbReference type="ChEBI" id="CHEBI:30616"/>
    </ligand>
</feature>
<evidence type="ECO:0000313" key="12">
    <source>
        <dbReference type="Proteomes" id="UP000430345"/>
    </source>
</evidence>
<protein>
    <recommendedName>
        <fullName evidence="9">Phosphopantetheine adenylyltransferase</fullName>
        <ecNumber evidence="9">2.7.7.3</ecNumber>
    </recommendedName>
    <alternativeName>
        <fullName evidence="9">Dephospho-CoA pyrophosphorylase</fullName>
    </alternativeName>
    <alternativeName>
        <fullName evidence="9">Pantetheine-phosphate adenylyltransferase</fullName>
        <shortName evidence="9">PPAT</shortName>
    </alternativeName>
</protein>
<dbReference type="InterPro" id="IPR014729">
    <property type="entry name" value="Rossmann-like_a/b/a_fold"/>
</dbReference>
<keyword evidence="6 9" id="KW-0460">Magnesium</keyword>
<comment type="function">
    <text evidence="9">Reversibly transfers an adenylyl group from ATP to 4'-phosphopantetheine, yielding dephospho-CoA (dPCoA) and pyrophosphate.</text>
</comment>
<evidence type="ECO:0000256" key="5">
    <source>
        <dbReference type="ARBA" id="ARBA00022840"/>
    </source>
</evidence>
<feature type="binding site" evidence="9">
    <location>
        <begin position="88"/>
        <end position="90"/>
    </location>
    <ligand>
        <name>ATP</name>
        <dbReference type="ChEBI" id="CHEBI:30616"/>
    </ligand>
</feature>
<comment type="catalytic activity">
    <reaction evidence="8 9">
        <text>(R)-4'-phosphopantetheine + ATP + H(+) = 3'-dephospho-CoA + diphosphate</text>
        <dbReference type="Rhea" id="RHEA:19801"/>
        <dbReference type="ChEBI" id="CHEBI:15378"/>
        <dbReference type="ChEBI" id="CHEBI:30616"/>
        <dbReference type="ChEBI" id="CHEBI:33019"/>
        <dbReference type="ChEBI" id="CHEBI:57328"/>
        <dbReference type="ChEBI" id="CHEBI:61723"/>
        <dbReference type="EC" id="2.7.7.3"/>
    </reaction>
</comment>
<sequence length="160" mass="18363">MRIAVYPGSFDPITNGHVNIIERSSKLFDKVIIAVLINIDKKGLFQIDERVEIIKKVVECYSNVEVKCFNGLLIDFMHREEANILIKGLRTVTDFEYEVPMALINNELDKNIETLFMLSDPTYSYISSSAIKQIAKFGGCVDKFIPKQILEIFNYKIKGY</sequence>
<keyword evidence="4 9" id="KW-0547">Nucleotide-binding</keyword>
<keyword evidence="5 9" id="KW-0067">ATP-binding</keyword>
<dbReference type="AlphaFoldDB" id="A0A6I1MJ56"/>
<dbReference type="GO" id="GO:0005737">
    <property type="term" value="C:cytoplasm"/>
    <property type="evidence" value="ECO:0007669"/>
    <property type="project" value="UniProtKB-SubCell"/>
</dbReference>
<dbReference type="InterPro" id="IPR004821">
    <property type="entry name" value="Cyt_trans-like"/>
</dbReference>
<dbReference type="Pfam" id="PF01467">
    <property type="entry name" value="CTP_transf_like"/>
    <property type="match status" value="1"/>
</dbReference>
<evidence type="ECO:0000259" key="10">
    <source>
        <dbReference type="Pfam" id="PF01467"/>
    </source>
</evidence>
<dbReference type="EMBL" id="WHJC01000008">
    <property type="protein sequence ID" value="MPQ42438.1"/>
    <property type="molecule type" value="Genomic_DNA"/>
</dbReference>
<dbReference type="NCBIfam" id="TIGR00125">
    <property type="entry name" value="cyt_tran_rel"/>
    <property type="match status" value="1"/>
</dbReference>
<keyword evidence="2 9" id="KW-0808">Transferase</keyword>
<evidence type="ECO:0000256" key="9">
    <source>
        <dbReference type="HAMAP-Rule" id="MF_00151"/>
    </source>
</evidence>
<comment type="similarity">
    <text evidence="9">Belongs to the bacterial CoaD family.</text>
</comment>
<comment type="subcellular location">
    <subcellularLocation>
        <location evidence="9">Cytoplasm</location>
    </subcellularLocation>
</comment>
<comment type="subunit">
    <text evidence="9">Homohexamer.</text>
</comment>
<dbReference type="Gene3D" id="3.40.50.620">
    <property type="entry name" value="HUPs"/>
    <property type="match status" value="1"/>
</dbReference>
<dbReference type="CDD" id="cd02163">
    <property type="entry name" value="PPAT"/>
    <property type="match status" value="1"/>
</dbReference>
<dbReference type="PANTHER" id="PTHR21342:SF1">
    <property type="entry name" value="PHOSPHOPANTETHEINE ADENYLYLTRANSFERASE"/>
    <property type="match status" value="1"/>
</dbReference>
<keyword evidence="1 9" id="KW-0963">Cytoplasm</keyword>
<feature type="binding site" evidence="9">
    <location>
        <position position="98"/>
    </location>
    <ligand>
        <name>ATP</name>
        <dbReference type="ChEBI" id="CHEBI:30616"/>
    </ligand>
</feature>
<feature type="domain" description="Cytidyltransferase-like" evidence="10">
    <location>
        <begin position="5"/>
        <end position="133"/>
    </location>
</feature>
<dbReference type="Proteomes" id="UP000430345">
    <property type="component" value="Unassembled WGS sequence"/>
</dbReference>
<feature type="binding site" evidence="9">
    <location>
        <position position="9"/>
    </location>
    <ligand>
        <name>substrate</name>
    </ligand>
</feature>
<keyword evidence="7 9" id="KW-0173">Coenzyme A biosynthesis</keyword>
<evidence type="ECO:0000256" key="6">
    <source>
        <dbReference type="ARBA" id="ARBA00022842"/>
    </source>
</evidence>
<evidence type="ECO:0000256" key="4">
    <source>
        <dbReference type="ARBA" id="ARBA00022741"/>
    </source>
</evidence>
<feature type="binding site" evidence="9">
    <location>
        <begin position="9"/>
        <end position="10"/>
    </location>
    <ligand>
        <name>ATP</name>
        <dbReference type="ChEBI" id="CHEBI:30616"/>
    </ligand>
</feature>
<feature type="binding site" evidence="9">
    <location>
        <position position="73"/>
    </location>
    <ligand>
        <name>substrate</name>
    </ligand>
</feature>
<comment type="pathway">
    <text evidence="9">Cofactor biosynthesis; coenzyme A biosynthesis; CoA from (R)-pantothenate: step 4/5.</text>
</comment>
<name>A0A6I1MJ56_9CLOT</name>
<proteinExistence type="inferred from homology"/>
<dbReference type="NCBIfam" id="TIGR01510">
    <property type="entry name" value="coaD_prev_kdtB"/>
    <property type="match status" value="1"/>
</dbReference>
<dbReference type="PANTHER" id="PTHR21342">
    <property type="entry name" value="PHOSPHOPANTETHEINE ADENYLYLTRANSFERASE"/>
    <property type="match status" value="1"/>
</dbReference>
<feature type="binding site" evidence="9">
    <location>
        <begin position="123"/>
        <end position="129"/>
    </location>
    <ligand>
        <name>ATP</name>
        <dbReference type="ChEBI" id="CHEBI:30616"/>
    </ligand>
</feature>
<dbReference type="RefSeq" id="WP_152887061.1">
    <property type="nucleotide sequence ID" value="NZ_WHJC01000008.1"/>
</dbReference>
<feature type="binding site" evidence="9">
    <location>
        <position position="41"/>
    </location>
    <ligand>
        <name>substrate</name>
    </ligand>
</feature>
<feature type="binding site" evidence="9">
    <location>
        <position position="87"/>
    </location>
    <ligand>
        <name>substrate</name>
    </ligand>
</feature>
<keyword evidence="12" id="KW-1185">Reference proteome</keyword>
<dbReference type="GO" id="GO:0004595">
    <property type="term" value="F:pantetheine-phosphate adenylyltransferase activity"/>
    <property type="evidence" value="ECO:0007669"/>
    <property type="project" value="UniProtKB-UniRule"/>
</dbReference>